<reference evidence="6" key="2">
    <citation type="journal article" date="2020" name="Int. J. Syst. Evol. Microbiol.">
        <title>Genomic insights into a novel species Rhodoferax aquaticus sp. nov., isolated from freshwater.</title>
        <authorList>
            <person name="Li T."/>
            <person name="Zhuo Y."/>
            <person name="Jin C.Z."/>
            <person name="Wu X."/>
            <person name="Ko S.R."/>
            <person name="Jin F.J."/>
            <person name="Ahn C.Y."/>
            <person name="Oh H.M."/>
            <person name="Lee H.G."/>
            <person name="Jin L."/>
        </authorList>
    </citation>
    <scope>NUCLEOTIDE SEQUENCE [LARGE SCALE GENOMIC DNA]</scope>
    <source>
        <strain evidence="6">Gr-4</strain>
    </source>
</reference>
<evidence type="ECO:0000313" key="5">
    <source>
        <dbReference type="EMBL" id="QDL56765.1"/>
    </source>
</evidence>
<sequence>MDDLLLDRFDISLLVALQKNSNATHQQLGELIHLSTSQVSRRIQRLQACGIIRKSVALLDPTLIGLGVRAVTYVTLTRHSGDEGMAFEREIAAFPEVLECFSVTGESDYILQIMAASLSDLSDSVLRRLTRIKGVSSIRSNIVLQSIKSTTELPLDHIGRTDAGSRRVRLSKSA</sequence>
<dbReference type="PANTHER" id="PTHR30154">
    <property type="entry name" value="LEUCINE-RESPONSIVE REGULATORY PROTEIN"/>
    <property type="match status" value="1"/>
</dbReference>
<dbReference type="PROSITE" id="PS50956">
    <property type="entry name" value="HTH_ASNC_2"/>
    <property type="match status" value="1"/>
</dbReference>
<evidence type="ECO:0000259" key="4">
    <source>
        <dbReference type="PROSITE" id="PS50956"/>
    </source>
</evidence>
<name>A0A515EVQ7_9BURK</name>
<dbReference type="InterPro" id="IPR019888">
    <property type="entry name" value="Tscrpt_reg_AsnC-like"/>
</dbReference>
<proteinExistence type="predicted"/>
<dbReference type="GO" id="GO:0043565">
    <property type="term" value="F:sequence-specific DNA binding"/>
    <property type="evidence" value="ECO:0007669"/>
    <property type="project" value="InterPro"/>
</dbReference>
<accession>A0A515EVQ7</accession>
<dbReference type="Pfam" id="PF13404">
    <property type="entry name" value="HTH_AsnC-type"/>
    <property type="match status" value="1"/>
</dbReference>
<evidence type="ECO:0000256" key="2">
    <source>
        <dbReference type="ARBA" id="ARBA00023125"/>
    </source>
</evidence>
<dbReference type="AlphaFoldDB" id="A0A515EVQ7"/>
<dbReference type="KEGG" id="rhg:EXZ61_10695"/>
<keyword evidence="3" id="KW-0804">Transcription</keyword>
<dbReference type="SMART" id="SM00344">
    <property type="entry name" value="HTH_ASNC"/>
    <property type="match status" value="1"/>
</dbReference>
<dbReference type="Pfam" id="PF01037">
    <property type="entry name" value="AsnC_trans_reg"/>
    <property type="match status" value="1"/>
</dbReference>
<dbReference type="PANTHER" id="PTHR30154:SF34">
    <property type="entry name" value="TRANSCRIPTIONAL REGULATOR AZLB"/>
    <property type="match status" value="1"/>
</dbReference>
<organism evidence="5 6">
    <name type="scientific">Rhodoferax aquaticus</name>
    <dbReference type="NCBI Taxonomy" id="2527691"/>
    <lineage>
        <taxon>Bacteria</taxon>
        <taxon>Pseudomonadati</taxon>
        <taxon>Pseudomonadota</taxon>
        <taxon>Betaproteobacteria</taxon>
        <taxon>Burkholderiales</taxon>
        <taxon>Comamonadaceae</taxon>
        <taxon>Rhodoferax</taxon>
    </lineage>
</organism>
<dbReference type="InterPro" id="IPR000485">
    <property type="entry name" value="AsnC-type_HTH_dom"/>
</dbReference>
<dbReference type="Gene3D" id="3.30.70.920">
    <property type="match status" value="1"/>
</dbReference>
<feature type="domain" description="HTH asnC-type" evidence="4">
    <location>
        <begin position="6"/>
        <end position="67"/>
    </location>
</feature>
<dbReference type="GO" id="GO:0005829">
    <property type="term" value="C:cytosol"/>
    <property type="evidence" value="ECO:0007669"/>
    <property type="project" value="TreeGrafter"/>
</dbReference>
<dbReference type="Proteomes" id="UP000317365">
    <property type="component" value="Chromosome"/>
</dbReference>
<gene>
    <name evidence="5" type="ORF">EXZ61_10695</name>
</gene>
<evidence type="ECO:0000256" key="3">
    <source>
        <dbReference type="ARBA" id="ARBA00023163"/>
    </source>
</evidence>
<dbReference type="InterPro" id="IPR036388">
    <property type="entry name" value="WH-like_DNA-bd_sf"/>
</dbReference>
<dbReference type="InterPro" id="IPR019887">
    <property type="entry name" value="Tscrpt_reg_AsnC/Lrp_C"/>
</dbReference>
<dbReference type="SUPFAM" id="SSF54909">
    <property type="entry name" value="Dimeric alpha+beta barrel"/>
    <property type="match status" value="1"/>
</dbReference>
<reference evidence="6" key="1">
    <citation type="submission" date="2019-02" db="EMBL/GenBank/DDBJ databases">
        <title>Complete genome sequence of Rhodoferax sp. Gr-4.</title>
        <authorList>
            <person name="Jin L."/>
        </authorList>
    </citation>
    <scope>NUCLEOTIDE SEQUENCE [LARGE SCALE GENOMIC DNA]</scope>
    <source>
        <strain evidence="6">Gr-4</strain>
    </source>
</reference>
<dbReference type="EMBL" id="CP036282">
    <property type="protein sequence ID" value="QDL56765.1"/>
    <property type="molecule type" value="Genomic_DNA"/>
</dbReference>
<keyword evidence="6" id="KW-1185">Reference proteome</keyword>
<dbReference type="PRINTS" id="PR00033">
    <property type="entry name" value="HTHASNC"/>
</dbReference>
<keyword evidence="2" id="KW-0238">DNA-binding</keyword>
<dbReference type="Gene3D" id="1.10.10.10">
    <property type="entry name" value="Winged helix-like DNA-binding domain superfamily/Winged helix DNA-binding domain"/>
    <property type="match status" value="1"/>
</dbReference>
<protein>
    <submittedName>
        <fullName evidence="5">Lrp/AsnC family transcriptional regulator</fullName>
    </submittedName>
</protein>
<dbReference type="InterPro" id="IPR036390">
    <property type="entry name" value="WH_DNA-bd_sf"/>
</dbReference>
<evidence type="ECO:0000256" key="1">
    <source>
        <dbReference type="ARBA" id="ARBA00023015"/>
    </source>
</evidence>
<dbReference type="InterPro" id="IPR011008">
    <property type="entry name" value="Dimeric_a/b-barrel"/>
</dbReference>
<evidence type="ECO:0000313" key="6">
    <source>
        <dbReference type="Proteomes" id="UP000317365"/>
    </source>
</evidence>
<dbReference type="GO" id="GO:0043200">
    <property type="term" value="P:response to amino acid"/>
    <property type="evidence" value="ECO:0007669"/>
    <property type="project" value="TreeGrafter"/>
</dbReference>
<keyword evidence="1" id="KW-0805">Transcription regulation</keyword>
<dbReference type="SUPFAM" id="SSF46785">
    <property type="entry name" value="Winged helix' DNA-binding domain"/>
    <property type="match status" value="1"/>
</dbReference>